<keyword evidence="2" id="KW-0732">Signal</keyword>
<dbReference type="EMBL" id="CP003379">
    <property type="protein sequence ID" value="AFL88539.1"/>
    <property type="molecule type" value="Genomic_DNA"/>
</dbReference>
<accession>I3ZH21</accession>
<feature type="signal peptide" evidence="2">
    <location>
        <begin position="1"/>
        <end position="25"/>
    </location>
</feature>
<name>I3ZH21_TERRK</name>
<dbReference type="SUPFAM" id="SSF52317">
    <property type="entry name" value="Class I glutamine amidotransferase-like"/>
    <property type="match status" value="1"/>
</dbReference>
<reference evidence="4 6" key="1">
    <citation type="submission" date="2012-06" db="EMBL/GenBank/DDBJ databases">
        <title>Complete genome of Terriglobus roseus DSM 18391.</title>
        <authorList>
            <consortium name="US DOE Joint Genome Institute (JGI-PGF)"/>
            <person name="Lucas S."/>
            <person name="Copeland A."/>
            <person name="Lapidus A."/>
            <person name="Glavina del Rio T."/>
            <person name="Dalin E."/>
            <person name="Tice H."/>
            <person name="Bruce D."/>
            <person name="Goodwin L."/>
            <person name="Pitluck S."/>
            <person name="Peters L."/>
            <person name="Mikhailova N."/>
            <person name="Munk A.C.C."/>
            <person name="Kyrpides N."/>
            <person name="Mavromatis K."/>
            <person name="Ivanova N."/>
            <person name="Brettin T."/>
            <person name="Detter J.C."/>
            <person name="Han C."/>
            <person name="Larimer F."/>
            <person name="Land M."/>
            <person name="Hauser L."/>
            <person name="Markowitz V."/>
            <person name="Cheng J.-F."/>
            <person name="Hugenholtz P."/>
            <person name="Woyke T."/>
            <person name="Wu D."/>
            <person name="Brambilla E."/>
            <person name="Klenk H.-P."/>
            <person name="Eisen J.A."/>
        </authorList>
    </citation>
    <scope>NUCLEOTIDE SEQUENCE [LARGE SCALE GENOMIC DNA]</scope>
    <source>
        <strain evidence="4">DSM 18391</strain>
        <strain evidence="6">DSM 18391 / NRRL B-41598 / KBS 63</strain>
    </source>
</reference>
<dbReference type="PANTHER" id="PTHR40469">
    <property type="entry name" value="SECRETED GLYCOSYL HYDROLASE"/>
    <property type="match status" value="1"/>
</dbReference>
<keyword evidence="6" id="KW-1185">Reference proteome</keyword>
<evidence type="ECO:0000256" key="2">
    <source>
        <dbReference type="SAM" id="SignalP"/>
    </source>
</evidence>
<feature type="domain" description="ThuA-like" evidence="3">
    <location>
        <begin position="97"/>
        <end position="344"/>
    </location>
</feature>
<dbReference type="InterPro" id="IPR029062">
    <property type="entry name" value="Class_I_gatase-like"/>
</dbReference>
<feature type="region of interest" description="Disordered" evidence="1">
    <location>
        <begin position="26"/>
        <end position="64"/>
    </location>
</feature>
<proteinExistence type="predicted"/>
<dbReference type="PROSITE" id="PS51257">
    <property type="entry name" value="PROKAR_LIPOPROTEIN"/>
    <property type="match status" value="1"/>
</dbReference>
<evidence type="ECO:0000256" key="1">
    <source>
        <dbReference type="SAM" id="MobiDB-lite"/>
    </source>
</evidence>
<dbReference type="STRING" id="926566.Terro_2275"/>
<gene>
    <name evidence="4" type="ordered locus">Terro_2275</name>
    <name evidence="5" type="ordered locus">Terro_2639</name>
</gene>
<organism evidence="4 6">
    <name type="scientific">Terriglobus roseus (strain DSM 18391 / NRRL B-41598 / KBS 63)</name>
    <dbReference type="NCBI Taxonomy" id="926566"/>
    <lineage>
        <taxon>Bacteria</taxon>
        <taxon>Pseudomonadati</taxon>
        <taxon>Acidobacteriota</taxon>
        <taxon>Terriglobia</taxon>
        <taxon>Terriglobales</taxon>
        <taxon>Acidobacteriaceae</taxon>
        <taxon>Terriglobus</taxon>
    </lineage>
</organism>
<dbReference type="InterPro" id="IPR029010">
    <property type="entry name" value="ThuA-like"/>
</dbReference>
<feature type="chain" id="PRO_5007673854" description="ThuA-like domain-containing protein" evidence="2">
    <location>
        <begin position="26"/>
        <end position="357"/>
    </location>
</feature>
<dbReference type="Pfam" id="PF06283">
    <property type="entry name" value="ThuA"/>
    <property type="match status" value="1"/>
</dbReference>
<dbReference type="KEGG" id="trs:Terro_2275"/>
<evidence type="ECO:0000313" key="5">
    <source>
        <dbReference type="EMBL" id="AFL88879.1"/>
    </source>
</evidence>
<dbReference type="HOGENOM" id="CLU_775979_0_0_0"/>
<dbReference type="Proteomes" id="UP000006056">
    <property type="component" value="Chromosome"/>
</dbReference>
<protein>
    <recommendedName>
        <fullName evidence="3">ThuA-like domain-containing protein</fullName>
    </recommendedName>
</protein>
<sequence length="357" mass="38659">MILRVALPLALALSATVLTSTAACAQAPAAPPATRPAQRPDTGSTAELKEKTVPSPDTRPQSIKDGVQLQKPQLQDYVAMLDNIPHHAPAKPKKPRKVLLLAHAAGFVHSSIPIAAETIKAMGEATGAYSTTITFDPADINAANLANYDLIFLDSTTLNFLDDPKDAAATEARKKALLDFVRGGKGLAGIHAAGDSYHTSPPRGSTDAPTGTWQDFDTMIGGYFKFHWLFPQPITVKIDDPKSPITAMFHGQEFTVHDEIYTFVQDSFSRKRVHVLTSLDYAKMSDVDKAKETAATKRTDGDYALSWIRHEGKGRVFYEALGHSEHIYATTPIMEHVLAGIQYALGDLPADDSPSVK</sequence>
<evidence type="ECO:0000259" key="3">
    <source>
        <dbReference type="Pfam" id="PF06283"/>
    </source>
</evidence>
<dbReference type="AlphaFoldDB" id="I3ZH21"/>
<dbReference type="PANTHER" id="PTHR40469:SF2">
    <property type="entry name" value="GALACTOSE-BINDING DOMAIN-LIKE SUPERFAMILY PROTEIN"/>
    <property type="match status" value="1"/>
</dbReference>
<dbReference type="EMBL" id="CP003379">
    <property type="protein sequence ID" value="AFL88879.1"/>
    <property type="molecule type" value="Genomic_DNA"/>
</dbReference>
<evidence type="ECO:0000313" key="6">
    <source>
        <dbReference type="Proteomes" id="UP000006056"/>
    </source>
</evidence>
<dbReference type="RefSeq" id="WP_014786108.1">
    <property type="nucleotide sequence ID" value="NC_018014.1"/>
</dbReference>
<dbReference type="Gene3D" id="3.40.50.880">
    <property type="match status" value="1"/>
</dbReference>
<evidence type="ECO:0000313" key="4">
    <source>
        <dbReference type="EMBL" id="AFL88539.1"/>
    </source>
</evidence>
<dbReference type="eggNOG" id="COG3828">
    <property type="taxonomic scope" value="Bacteria"/>
</dbReference>
<dbReference type="KEGG" id="trs:Terro_2639"/>